<evidence type="ECO:0000313" key="1">
    <source>
        <dbReference type="EMBL" id="KAH7362552.1"/>
    </source>
</evidence>
<dbReference type="AlphaFoldDB" id="A0A8K0TH14"/>
<dbReference type="EMBL" id="JAGPXD010000003">
    <property type="protein sequence ID" value="KAH7362552.1"/>
    <property type="molecule type" value="Genomic_DNA"/>
</dbReference>
<dbReference type="Proteomes" id="UP000813385">
    <property type="component" value="Unassembled WGS sequence"/>
</dbReference>
<proteinExistence type="predicted"/>
<name>A0A8K0TH14_9PEZI</name>
<reference evidence="1" key="1">
    <citation type="journal article" date="2021" name="Nat. Commun.">
        <title>Genetic determinants of endophytism in the Arabidopsis root mycobiome.</title>
        <authorList>
            <person name="Mesny F."/>
            <person name="Miyauchi S."/>
            <person name="Thiergart T."/>
            <person name="Pickel B."/>
            <person name="Atanasova L."/>
            <person name="Karlsson M."/>
            <person name="Huettel B."/>
            <person name="Barry K.W."/>
            <person name="Haridas S."/>
            <person name="Chen C."/>
            <person name="Bauer D."/>
            <person name="Andreopoulos W."/>
            <person name="Pangilinan J."/>
            <person name="LaButti K."/>
            <person name="Riley R."/>
            <person name="Lipzen A."/>
            <person name="Clum A."/>
            <person name="Drula E."/>
            <person name="Henrissat B."/>
            <person name="Kohler A."/>
            <person name="Grigoriev I.V."/>
            <person name="Martin F.M."/>
            <person name="Hacquard S."/>
        </authorList>
    </citation>
    <scope>NUCLEOTIDE SEQUENCE</scope>
    <source>
        <strain evidence="1">MPI-CAGE-AT-0016</strain>
    </source>
</reference>
<protein>
    <submittedName>
        <fullName evidence="1">Uncharacterized protein</fullName>
    </submittedName>
</protein>
<evidence type="ECO:0000313" key="2">
    <source>
        <dbReference type="Proteomes" id="UP000813385"/>
    </source>
</evidence>
<organism evidence="1 2">
    <name type="scientific">Plectosphaerella cucumerina</name>
    <dbReference type="NCBI Taxonomy" id="40658"/>
    <lineage>
        <taxon>Eukaryota</taxon>
        <taxon>Fungi</taxon>
        <taxon>Dikarya</taxon>
        <taxon>Ascomycota</taxon>
        <taxon>Pezizomycotina</taxon>
        <taxon>Sordariomycetes</taxon>
        <taxon>Hypocreomycetidae</taxon>
        <taxon>Glomerellales</taxon>
        <taxon>Plectosphaerellaceae</taxon>
        <taxon>Plectosphaerella</taxon>
    </lineage>
</organism>
<comment type="caution">
    <text evidence="1">The sequence shown here is derived from an EMBL/GenBank/DDBJ whole genome shotgun (WGS) entry which is preliminary data.</text>
</comment>
<accession>A0A8K0TH14</accession>
<keyword evidence="2" id="KW-1185">Reference proteome</keyword>
<sequence length="198" mass="22259">MVSSPRTAMSPWLPHLSLVAPHLPTPSAATCVRTLLCCSWALSISILDPTTGLLCRSRCRETRHDFSFSSRPLFVSIMPTDFPRIAERGRLQYMLLYLPSLSRRCRKISHASSKQQVSTSWDGRFGSFLQTDSEGSSFSLAGIPTRVSSCQGPNTDQECRSPHQVFRAWNDTSHQRNNDRRLRICPLLYRLSSESSPG</sequence>
<gene>
    <name evidence="1" type="ORF">B0T11DRAFT_85507</name>
</gene>